<reference evidence="7" key="1">
    <citation type="submission" date="2025-08" db="UniProtKB">
        <authorList>
            <consortium name="Ensembl"/>
        </authorList>
    </citation>
    <scope>IDENTIFICATION</scope>
</reference>
<keyword evidence="3 6" id="KW-1133">Transmembrane helix</keyword>
<dbReference type="Proteomes" id="UP000694402">
    <property type="component" value="Unassembled WGS sequence"/>
</dbReference>
<feature type="transmembrane region" description="Helical" evidence="6">
    <location>
        <begin position="250"/>
        <end position="272"/>
    </location>
</feature>
<evidence type="ECO:0008006" key="9">
    <source>
        <dbReference type="Google" id="ProtNLM"/>
    </source>
</evidence>
<keyword evidence="2 6" id="KW-0812">Transmembrane</keyword>
<dbReference type="PANTHER" id="PTHR15260">
    <property type="entry name" value="SARCOSPAN"/>
    <property type="match status" value="1"/>
</dbReference>
<dbReference type="Ensembl" id="ENSOTST00005038352.2">
    <property type="protein sequence ID" value="ENSOTSP00005035360.2"/>
    <property type="gene ID" value="ENSOTSG00005016638.2"/>
</dbReference>
<dbReference type="AlphaFoldDB" id="A0A8C8FI16"/>
<dbReference type="InterPro" id="IPR007237">
    <property type="entry name" value="CD20-like"/>
</dbReference>
<reference evidence="7" key="2">
    <citation type="submission" date="2025-09" db="UniProtKB">
        <authorList>
            <consortium name="Ensembl"/>
        </authorList>
    </citation>
    <scope>IDENTIFICATION</scope>
</reference>
<feature type="transmembrane region" description="Helical" evidence="6">
    <location>
        <begin position="178"/>
        <end position="198"/>
    </location>
</feature>
<feature type="compositionally biased region" description="Basic and acidic residues" evidence="5">
    <location>
        <begin position="21"/>
        <end position="32"/>
    </location>
</feature>
<evidence type="ECO:0000256" key="6">
    <source>
        <dbReference type="SAM" id="Phobius"/>
    </source>
</evidence>
<feature type="region of interest" description="Disordered" evidence="5">
    <location>
        <begin position="1"/>
        <end position="32"/>
    </location>
</feature>
<evidence type="ECO:0000256" key="3">
    <source>
        <dbReference type="ARBA" id="ARBA00022989"/>
    </source>
</evidence>
<evidence type="ECO:0000256" key="5">
    <source>
        <dbReference type="SAM" id="MobiDB-lite"/>
    </source>
</evidence>
<keyword evidence="8" id="KW-1185">Reference proteome</keyword>
<dbReference type="GO" id="GO:0016010">
    <property type="term" value="C:dystrophin-associated glycoprotein complex"/>
    <property type="evidence" value="ECO:0007669"/>
    <property type="project" value="InterPro"/>
</dbReference>
<evidence type="ECO:0000313" key="8">
    <source>
        <dbReference type="Proteomes" id="UP000694402"/>
    </source>
</evidence>
<dbReference type="GO" id="GO:0042383">
    <property type="term" value="C:sarcolemma"/>
    <property type="evidence" value="ECO:0007669"/>
    <property type="project" value="TreeGrafter"/>
</dbReference>
<dbReference type="GeneTree" id="ENSGT00390000007747"/>
<comment type="subcellular location">
    <subcellularLocation>
        <location evidence="1">Membrane</location>
        <topology evidence="1">Multi-pass membrane protein</topology>
    </subcellularLocation>
</comment>
<dbReference type="PANTHER" id="PTHR15260:SF1">
    <property type="entry name" value="SARCOSPAN"/>
    <property type="match status" value="1"/>
</dbReference>
<evidence type="ECO:0000256" key="1">
    <source>
        <dbReference type="ARBA" id="ARBA00004141"/>
    </source>
</evidence>
<evidence type="ECO:0000256" key="4">
    <source>
        <dbReference type="ARBA" id="ARBA00023136"/>
    </source>
</evidence>
<feature type="transmembrane region" description="Helical" evidence="6">
    <location>
        <begin position="48"/>
        <end position="71"/>
    </location>
</feature>
<accession>A0A8C8FI16</accession>
<organism evidence="7 8">
    <name type="scientific">Oncorhynchus tshawytscha</name>
    <name type="common">Chinook salmon</name>
    <name type="synonym">Salmo tshawytscha</name>
    <dbReference type="NCBI Taxonomy" id="74940"/>
    <lineage>
        <taxon>Eukaryota</taxon>
        <taxon>Metazoa</taxon>
        <taxon>Chordata</taxon>
        <taxon>Craniata</taxon>
        <taxon>Vertebrata</taxon>
        <taxon>Euteleostomi</taxon>
        <taxon>Actinopterygii</taxon>
        <taxon>Neopterygii</taxon>
        <taxon>Teleostei</taxon>
        <taxon>Protacanthopterygii</taxon>
        <taxon>Salmoniformes</taxon>
        <taxon>Salmonidae</taxon>
        <taxon>Salmoninae</taxon>
        <taxon>Oncorhynchus</taxon>
    </lineage>
</organism>
<proteinExistence type="predicted"/>
<evidence type="ECO:0000313" key="7">
    <source>
        <dbReference type="Ensembl" id="ENSOTSP00005035360.2"/>
    </source>
</evidence>
<evidence type="ECO:0000256" key="2">
    <source>
        <dbReference type="ARBA" id="ARBA00022692"/>
    </source>
</evidence>
<gene>
    <name evidence="7" type="primary">SSPN</name>
</gene>
<protein>
    <recommendedName>
        <fullName evidence="9">Sarcospan</fullName>
    </recommendedName>
</protein>
<dbReference type="InterPro" id="IPR030429">
    <property type="entry name" value="Sarcospan"/>
</dbReference>
<sequence>MGEGKKGSGGGEKSRGAPPIQEKKGGKAEEGGPAPEDAHKCCGCRFPLLIALLQLLLGVAITAVAFLMVTISPSLLARETPHWAGIILCVVSLLGFLLYCITYVPDERTSMQFIAKLMPDHNPNPTTTIGYSVHKFDISKPLSHTTPDTLSAICSVQWKPGFIREEHTSPACQWPSKLLYFILCTVGLVLSVLVMAFSGHHYAQTNGFSCLEVGDDCVCTLDPHDPIARTFTYAGVSDCGEVTGTLKLYFLLQIALNLTQALVCALGAFVMWKHRYQVFFVGLQIGSPSFQHWQKV</sequence>
<keyword evidence="4 6" id="KW-0472">Membrane</keyword>
<feature type="transmembrane region" description="Helical" evidence="6">
    <location>
        <begin position="83"/>
        <end position="104"/>
    </location>
</feature>
<name>A0A8C8FI16_ONCTS</name>
<dbReference type="Pfam" id="PF04103">
    <property type="entry name" value="CD20"/>
    <property type="match status" value="2"/>
</dbReference>